<feature type="domain" description="Protein kinase" evidence="4">
    <location>
        <begin position="195"/>
        <end position="522"/>
    </location>
</feature>
<evidence type="ECO:0000313" key="6">
    <source>
        <dbReference type="Proteomes" id="UP000307440"/>
    </source>
</evidence>
<dbReference type="InterPro" id="IPR008271">
    <property type="entry name" value="Ser/Thr_kinase_AS"/>
</dbReference>
<gene>
    <name evidence="5" type="ORF">FA15DRAFT_726986</name>
</gene>
<dbReference type="OrthoDB" id="10252171at2759"/>
<sequence length="614" mass="68526">MSATEQKDGQSPKVFKRLPVFKFQTQPPLAPSSSRPVLSSIINNPYSVRPPVFTAPPTPAIVPSPTCPLYKDSPKLATAILFGEFDSDMSYTSTVNYSEDGYEGEDEDSLLIPGSDYVDDSDSLIEGPQGVEDLDEEDYKLSLQPCFAVPNMDWDGDMSLFDSINEHSSFSTSDHDGADDDESSLQLPVTVSFDQHPPHTIDEESFSQWARQNKVDACKPPFIIQKRHVMIRQPNTRSFIASIVSGDYPQHLDPPSPTPLFWVKAVKSKNPGEELAHLRLSSQSSIDYVLVMAGFLDHTMYGDNEWKYFIFPVMRTDLRSAKQPEDHHERDMQVKIWLSQATSAIGFVHNLGIMHRDIKPANFLLDYNGNAKLTDFGLAWVKEGYGPLEPNTKYAFHSVGTQGFTAPEVMVDYYPGDTTRIERFWKDNGRYTSAIDVYSLGVTMLCLGANAHLTDLQDVLDYYRTREPEFESLEEEAEVAWSLFGRTGGVNSPKLCALIWAMMKFDPLQRPSFEAIRNHPYFLVNSLERPGTKEPIFKMLSKTTVAGYMRDLPRIYDFEYNLGPGDGSAEVAAAKGDLFWINANAPPSGASPNASILFSIAHAEQAAAENAGLL</sequence>
<evidence type="ECO:0000256" key="2">
    <source>
        <dbReference type="ARBA" id="ARBA00022741"/>
    </source>
</evidence>
<name>A0A5C3KTT3_COPMA</name>
<keyword evidence="5" id="KW-0418">Kinase</keyword>
<evidence type="ECO:0000259" key="4">
    <source>
        <dbReference type="PROSITE" id="PS50011"/>
    </source>
</evidence>
<evidence type="ECO:0000313" key="5">
    <source>
        <dbReference type="EMBL" id="TFK19248.1"/>
    </source>
</evidence>
<dbReference type="PROSITE" id="PS00108">
    <property type="entry name" value="PROTEIN_KINASE_ST"/>
    <property type="match status" value="1"/>
</dbReference>
<dbReference type="CDD" id="cd00180">
    <property type="entry name" value="PKc"/>
    <property type="match status" value="1"/>
</dbReference>
<dbReference type="PROSITE" id="PS50011">
    <property type="entry name" value="PROTEIN_KINASE_DOM"/>
    <property type="match status" value="1"/>
</dbReference>
<reference evidence="5 6" key="1">
    <citation type="journal article" date="2019" name="Nat. Ecol. Evol.">
        <title>Megaphylogeny resolves global patterns of mushroom evolution.</title>
        <authorList>
            <person name="Varga T."/>
            <person name="Krizsan K."/>
            <person name="Foldi C."/>
            <person name="Dima B."/>
            <person name="Sanchez-Garcia M."/>
            <person name="Sanchez-Ramirez S."/>
            <person name="Szollosi G.J."/>
            <person name="Szarkandi J.G."/>
            <person name="Papp V."/>
            <person name="Albert L."/>
            <person name="Andreopoulos W."/>
            <person name="Angelini C."/>
            <person name="Antonin V."/>
            <person name="Barry K.W."/>
            <person name="Bougher N.L."/>
            <person name="Buchanan P."/>
            <person name="Buyck B."/>
            <person name="Bense V."/>
            <person name="Catcheside P."/>
            <person name="Chovatia M."/>
            <person name="Cooper J."/>
            <person name="Damon W."/>
            <person name="Desjardin D."/>
            <person name="Finy P."/>
            <person name="Geml J."/>
            <person name="Haridas S."/>
            <person name="Hughes K."/>
            <person name="Justo A."/>
            <person name="Karasinski D."/>
            <person name="Kautmanova I."/>
            <person name="Kiss B."/>
            <person name="Kocsube S."/>
            <person name="Kotiranta H."/>
            <person name="LaButti K.M."/>
            <person name="Lechner B.E."/>
            <person name="Liimatainen K."/>
            <person name="Lipzen A."/>
            <person name="Lukacs Z."/>
            <person name="Mihaltcheva S."/>
            <person name="Morgado L.N."/>
            <person name="Niskanen T."/>
            <person name="Noordeloos M.E."/>
            <person name="Ohm R.A."/>
            <person name="Ortiz-Santana B."/>
            <person name="Ovrebo C."/>
            <person name="Racz N."/>
            <person name="Riley R."/>
            <person name="Savchenko A."/>
            <person name="Shiryaev A."/>
            <person name="Soop K."/>
            <person name="Spirin V."/>
            <person name="Szebenyi C."/>
            <person name="Tomsovsky M."/>
            <person name="Tulloss R.E."/>
            <person name="Uehling J."/>
            <person name="Grigoriev I.V."/>
            <person name="Vagvolgyi C."/>
            <person name="Papp T."/>
            <person name="Martin F.M."/>
            <person name="Miettinen O."/>
            <person name="Hibbett D.S."/>
            <person name="Nagy L.G."/>
        </authorList>
    </citation>
    <scope>NUCLEOTIDE SEQUENCE [LARGE SCALE GENOMIC DNA]</scope>
    <source>
        <strain evidence="5 6">CBS 121175</strain>
    </source>
</reference>
<dbReference type="AlphaFoldDB" id="A0A5C3KTT3"/>
<dbReference type="InterPro" id="IPR050117">
    <property type="entry name" value="MAPK"/>
</dbReference>
<dbReference type="InterPro" id="IPR011009">
    <property type="entry name" value="Kinase-like_dom_sf"/>
</dbReference>
<dbReference type="GO" id="GO:0005524">
    <property type="term" value="F:ATP binding"/>
    <property type="evidence" value="ECO:0007669"/>
    <property type="project" value="UniProtKB-KW"/>
</dbReference>
<keyword evidence="6" id="KW-1185">Reference proteome</keyword>
<dbReference type="GO" id="GO:0004674">
    <property type="term" value="F:protein serine/threonine kinase activity"/>
    <property type="evidence" value="ECO:0007669"/>
    <property type="project" value="UniProtKB-KW"/>
</dbReference>
<accession>A0A5C3KTT3</accession>
<keyword evidence="3" id="KW-0067">ATP-binding</keyword>
<keyword evidence="1" id="KW-0723">Serine/threonine-protein kinase</keyword>
<dbReference type="Pfam" id="PF00069">
    <property type="entry name" value="Pkinase"/>
    <property type="match status" value="1"/>
</dbReference>
<dbReference type="STRING" id="230819.A0A5C3KTT3"/>
<keyword evidence="5" id="KW-0808">Transferase</keyword>
<evidence type="ECO:0000256" key="3">
    <source>
        <dbReference type="ARBA" id="ARBA00022840"/>
    </source>
</evidence>
<keyword evidence="2" id="KW-0547">Nucleotide-binding</keyword>
<dbReference type="InterPro" id="IPR000719">
    <property type="entry name" value="Prot_kinase_dom"/>
</dbReference>
<evidence type="ECO:0000256" key="1">
    <source>
        <dbReference type="ARBA" id="ARBA00022527"/>
    </source>
</evidence>
<dbReference type="SMART" id="SM00220">
    <property type="entry name" value="S_TKc"/>
    <property type="match status" value="1"/>
</dbReference>
<proteinExistence type="predicted"/>
<dbReference type="SUPFAM" id="SSF56112">
    <property type="entry name" value="Protein kinase-like (PK-like)"/>
    <property type="match status" value="1"/>
</dbReference>
<dbReference type="EMBL" id="ML210351">
    <property type="protein sequence ID" value="TFK19248.1"/>
    <property type="molecule type" value="Genomic_DNA"/>
</dbReference>
<dbReference type="PANTHER" id="PTHR24055">
    <property type="entry name" value="MITOGEN-ACTIVATED PROTEIN KINASE"/>
    <property type="match status" value="1"/>
</dbReference>
<organism evidence="5 6">
    <name type="scientific">Coprinopsis marcescibilis</name>
    <name type="common">Agaric fungus</name>
    <name type="synonym">Psathyrella marcescibilis</name>
    <dbReference type="NCBI Taxonomy" id="230819"/>
    <lineage>
        <taxon>Eukaryota</taxon>
        <taxon>Fungi</taxon>
        <taxon>Dikarya</taxon>
        <taxon>Basidiomycota</taxon>
        <taxon>Agaricomycotina</taxon>
        <taxon>Agaricomycetes</taxon>
        <taxon>Agaricomycetidae</taxon>
        <taxon>Agaricales</taxon>
        <taxon>Agaricineae</taxon>
        <taxon>Psathyrellaceae</taxon>
        <taxon>Coprinopsis</taxon>
    </lineage>
</organism>
<dbReference type="Proteomes" id="UP000307440">
    <property type="component" value="Unassembled WGS sequence"/>
</dbReference>
<protein>
    <submittedName>
        <fullName evidence="5">Kinase-like protein</fullName>
    </submittedName>
</protein>
<dbReference type="Gene3D" id="1.10.510.10">
    <property type="entry name" value="Transferase(Phosphotransferase) domain 1"/>
    <property type="match status" value="1"/>
</dbReference>